<feature type="region of interest" description="Disordered" evidence="1">
    <location>
        <begin position="720"/>
        <end position="740"/>
    </location>
</feature>
<name>A0A9E6TJ66_9PSED</name>
<evidence type="ECO:0000313" key="3">
    <source>
        <dbReference type="EMBL" id="QXI19639.1"/>
    </source>
</evidence>
<dbReference type="Proteomes" id="UP000631521">
    <property type="component" value="Chromosome"/>
</dbReference>
<dbReference type="AlphaFoldDB" id="A0A9E6TJ66"/>
<dbReference type="NCBIfam" id="TIGR01760">
    <property type="entry name" value="tape_meas_TP901"/>
    <property type="match status" value="1"/>
</dbReference>
<proteinExistence type="predicted"/>
<evidence type="ECO:0000256" key="1">
    <source>
        <dbReference type="SAM" id="MobiDB-lite"/>
    </source>
</evidence>
<feature type="compositionally biased region" description="Polar residues" evidence="1">
    <location>
        <begin position="721"/>
        <end position="740"/>
    </location>
</feature>
<protein>
    <submittedName>
        <fullName evidence="3">Phage tail tape measure protein</fullName>
    </submittedName>
</protein>
<evidence type="ECO:0000259" key="2">
    <source>
        <dbReference type="Pfam" id="PF10145"/>
    </source>
</evidence>
<reference evidence="3 4" key="1">
    <citation type="journal article" date="2020" name="Microorganisms">
        <title>Reliable Identification of Environmental Pseudomonas Isolates Using the rpoD Gene.</title>
        <authorList>
            <consortium name="The Broad Institute Genome Sequencing Platform"/>
            <person name="Girard L."/>
            <person name="Lood C."/>
            <person name="Rokni-Zadeh H."/>
            <person name="van Noort V."/>
            <person name="Lavigne R."/>
            <person name="De Mot R."/>
        </authorList>
    </citation>
    <scope>NUCLEOTIDE SEQUENCE [LARGE SCALE GENOMIC DNA]</scope>
    <source>
        <strain evidence="3 4">SWRI65</strain>
    </source>
</reference>
<feature type="domain" description="Phage tail tape measure protein" evidence="2">
    <location>
        <begin position="146"/>
        <end position="342"/>
    </location>
</feature>
<keyword evidence="4" id="KW-1185">Reference proteome</keyword>
<sequence length="797" mass="80621">MAESQYALRLTDINGSTMFIDTGLDSGQPASETLAKPLAELKLAIVNVGQDIRLLIKEQIKLREVLAAQQSLSKGSAPASAAASEPTSKPKAEMEQRPLPGFLQSSAALQSAMAQLRQIPGIGSDLKGMEQANLELAAEKSVAASGATVVDLANVEYAAARSGVAANLTGDAKQQALLDFGRDAAVNATAFGIGLKDAGEMLAAWRTSLKLDRERSRNLADATSHLGKNSLKATAADIGSVLQNSSEAGITAGIAPEHLAALAAALLNADADKNAAGNSVNTISAALAKGAKGSAAERAAWKSLGLQPDTLTDDVPQALATALQALKKKPASQQSALLKTLFNGDEGVRKLLEKPEEVEKSFSMITATKPVDSQSALLKSLSYGREGVRSLMNVSGDTQAAPSPLPLQGPTHSLEPQYKGSVQRSASEAQDTTQSSGNALNASLNRLAIAVAPNAGASMDFITDKINGVAEVAEANPKTASVLAAAAAGLSAIVALLLAKAADNFSGMVLKSAAARLPAGLGKWIADLSKAEPADGSNDESQKGSPTKVKSAGQGSRVAGTKPRTGRKGRGRGAATRGNDLTRAPEVASPLLPGSGSMPGGLMSFSGSSGLRPPVAAPLSGSYAKAGSLLAKRAPPLRLLSAGYELVNGVMQGDTRAVVSSGASLAGSSAGAAVGAALGTLILPGVGTAIGGWLGSMAGGAIGESLGDKLGTQVDRLRSPEQVSKELTGNPVSPASETANQPVTFNSTINISGQDLASAQALANLVVQTTMGQLGQIMPSNLLATRRDAALTDGAAT</sequence>
<feature type="region of interest" description="Disordered" evidence="1">
    <location>
        <begin position="76"/>
        <end position="95"/>
    </location>
</feature>
<dbReference type="PANTHER" id="PTHR21525">
    <property type="entry name" value="MOTILE SPERM PROTEIN"/>
    <property type="match status" value="1"/>
</dbReference>
<dbReference type="Pfam" id="PF10145">
    <property type="entry name" value="PhageMin_Tail"/>
    <property type="match status" value="1"/>
</dbReference>
<gene>
    <name evidence="3" type="ORF">HU739_011770</name>
</gene>
<feature type="compositionally biased region" description="Low complexity" evidence="1">
    <location>
        <begin position="76"/>
        <end position="87"/>
    </location>
</feature>
<evidence type="ECO:0000313" key="4">
    <source>
        <dbReference type="Proteomes" id="UP000631521"/>
    </source>
</evidence>
<dbReference type="RefSeq" id="WP_186550246.1">
    <property type="nucleotide sequence ID" value="NZ_CP077091.1"/>
</dbReference>
<dbReference type="PANTHER" id="PTHR21525:SF9">
    <property type="entry name" value="CHANNEL_COLICIN DOMAIN-CONTAINING PROTEIN"/>
    <property type="match status" value="1"/>
</dbReference>
<dbReference type="InterPro" id="IPR010090">
    <property type="entry name" value="Phage_tape_meas"/>
</dbReference>
<feature type="compositionally biased region" description="Polar residues" evidence="1">
    <location>
        <begin position="420"/>
        <end position="437"/>
    </location>
</feature>
<accession>A0A9E6TJ66</accession>
<feature type="region of interest" description="Disordered" evidence="1">
    <location>
        <begin position="395"/>
        <end position="437"/>
    </location>
</feature>
<feature type="region of interest" description="Disordered" evidence="1">
    <location>
        <begin position="531"/>
        <end position="595"/>
    </location>
</feature>
<reference evidence="3 4" key="2">
    <citation type="journal article" date="2021" name="Microorganisms">
        <title>The Ever-Expanding Pseudomonas Genus: Description of 43 New Species and Partition of the Pseudomonas putida Group.</title>
        <authorList>
            <person name="Girard L."/>
            <person name="Lood C."/>
            <person name="Hofte M."/>
            <person name="Vandamme P."/>
            <person name="Rokni-Zadeh H."/>
            <person name="van Noort V."/>
            <person name="Lavigne R."/>
            <person name="De Mot R."/>
        </authorList>
    </citation>
    <scope>NUCLEOTIDE SEQUENCE [LARGE SCALE GENOMIC DNA]</scope>
    <source>
        <strain evidence="3 4">SWRI65</strain>
    </source>
</reference>
<dbReference type="EMBL" id="CP077091">
    <property type="protein sequence ID" value="QXI19639.1"/>
    <property type="molecule type" value="Genomic_DNA"/>
</dbReference>
<organism evidence="3 4">
    <name type="scientific">Pseudomonas hamedanensis</name>
    <dbReference type="NCBI Taxonomy" id="2745504"/>
    <lineage>
        <taxon>Bacteria</taxon>
        <taxon>Pseudomonadati</taxon>
        <taxon>Pseudomonadota</taxon>
        <taxon>Gammaproteobacteria</taxon>
        <taxon>Pseudomonadales</taxon>
        <taxon>Pseudomonadaceae</taxon>
        <taxon>Pseudomonas</taxon>
    </lineage>
</organism>
<dbReference type="KEGG" id="phv:HU739_011770"/>